<evidence type="ECO:0000256" key="5">
    <source>
        <dbReference type="ARBA" id="ARBA00023136"/>
    </source>
</evidence>
<organism evidence="8 9">
    <name type="scientific">Penicillium argentinense</name>
    <dbReference type="NCBI Taxonomy" id="1131581"/>
    <lineage>
        <taxon>Eukaryota</taxon>
        <taxon>Fungi</taxon>
        <taxon>Dikarya</taxon>
        <taxon>Ascomycota</taxon>
        <taxon>Pezizomycotina</taxon>
        <taxon>Eurotiomycetes</taxon>
        <taxon>Eurotiomycetidae</taxon>
        <taxon>Eurotiales</taxon>
        <taxon>Aspergillaceae</taxon>
        <taxon>Penicillium</taxon>
    </lineage>
</organism>
<dbReference type="PANTHER" id="PTHR48022:SF41">
    <property type="entry name" value="MAJOR FACILITATOR SUPERFAMILY (MFS) PROFILE DOMAIN-CONTAINING PROTEIN"/>
    <property type="match status" value="1"/>
</dbReference>
<dbReference type="OrthoDB" id="6612291at2759"/>
<feature type="transmembrane region" description="Helical" evidence="6">
    <location>
        <begin position="375"/>
        <end position="397"/>
    </location>
</feature>
<dbReference type="GeneID" id="81362604"/>
<feature type="transmembrane region" description="Helical" evidence="6">
    <location>
        <begin position="417"/>
        <end position="438"/>
    </location>
</feature>
<dbReference type="AlphaFoldDB" id="A0A9W9EI07"/>
<feature type="transmembrane region" description="Helical" evidence="6">
    <location>
        <begin position="211"/>
        <end position="231"/>
    </location>
</feature>
<evidence type="ECO:0000313" key="9">
    <source>
        <dbReference type="Proteomes" id="UP001149074"/>
    </source>
</evidence>
<evidence type="ECO:0000256" key="3">
    <source>
        <dbReference type="ARBA" id="ARBA00022692"/>
    </source>
</evidence>
<reference evidence="8" key="2">
    <citation type="journal article" date="2023" name="IMA Fungus">
        <title>Comparative genomic study of the Penicillium genus elucidates a diverse pangenome and 15 lateral gene transfer events.</title>
        <authorList>
            <person name="Petersen C."/>
            <person name="Sorensen T."/>
            <person name="Nielsen M.R."/>
            <person name="Sondergaard T.E."/>
            <person name="Sorensen J.L."/>
            <person name="Fitzpatrick D.A."/>
            <person name="Frisvad J.C."/>
            <person name="Nielsen K.L."/>
        </authorList>
    </citation>
    <scope>NUCLEOTIDE SEQUENCE</scope>
    <source>
        <strain evidence="8">IBT 30761</strain>
    </source>
</reference>
<feature type="transmembrane region" description="Helical" evidence="6">
    <location>
        <begin position="126"/>
        <end position="146"/>
    </location>
</feature>
<evidence type="ECO:0000256" key="4">
    <source>
        <dbReference type="ARBA" id="ARBA00022989"/>
    </source>
</evidence>
<name>A0A9W9EI07_9EURO</name>
<feature type="transmembrane region" description="Helical" evidence="6">
    <location>
        <begin position="67"/>
        <end position="83"/>
    </location>
</feature>
<dbReference type="Proteomes" id="UP001149074">
    <property type="component" value="Unassembled WGS sequence"/>
</dbReference>
<evidence type="ECO:0000313" key="8">
    <source>
        <dbReference type="EMBL" id="KAJ5082091.1"/>
    </source>
</evidence>
<dbReference type="InterPro" id="IPR036259">
    <property type="entry name" value="MFS_trans_sf"/>
</dbReference>
<evidence type="ECO:0000259" key="7">
    <source>
        <dbReference type="PROSITE" id="PS50850"/>
    </source>
</evidence>
<feature type="transmembrane region" description="Helical" evidence="6">
    <location>
        <begin position="153"/>
        <end position="172"/>
    </location>
</feature>
<gene>
    <name evidence="8" type="ORF">N7532_011134</name>
</gene>
<dbReference type="InterPro" id="IPR020846">
    <property type="entry name" value="MFS_dom"/>
</dbReference>
<evidence type="ECO:0000256" key="1">
    <source>
        <dbReference type="ARBA" id="ARBA00004141"/>
    </source>
</evidence>
<comment type="subcellular location">
    <subcellularLocation>
        <location evidence="1">Membrane</location>
        <topology evidence="1">Multi-pass membrane protein</topology>
    </subcellularLocation>
</comment>
<dbReference type="SUPFAM" id="SSF103473">
    <property type="entry name" value="MFS general substrate transporter"/>
    <property type="match status" value="1"/>
</dbReference>
<feature type="transmembrane region" description="Helical" evidence="6">
    <location>
        <begin position="474"/>
        <end position="494"/>
    </location>
</feature>
<dbReference type="GO" id="GO:0016020">
    <property type="term" value="C:membrane"/>
    <property type="evidence" value="ECO:0007669"/>
    <property type="project" value="UniProtKB-SubCell"/>
</dbReference>
<feature type="transmembrane region" description="Helical" evidence="6">
    <location>
        <begin position="506"/>
        <end position="522"/>
    </location>
</feature>
<dbReference type="InterPro" id="IPR005829">
    <property type="entry name" value="Sugar_transporter_CS"/>
</dbReference>
<proteinExistence type="inferred from homology"/>
<feature type="transmembrane region" description="Helical" evidence="6">
    <location>
        <begin position="178"/>
        <end position="199"/>
    </location>
</feature>
<dbReference type="PROSITE" id="PS50850">
    <property type="entry name" value="MFS"/>
    <property type="match status" value="1"/>
</dbReference>
<keyword evidence="3 6" id="KW-0812">Transmembrane</keyword>
<feature type="domain" description="Major facilitator superfamily (MFS) profile" evidence="7">
    <location>
        <begin position="70"/>
        <end position="528"/>
    </location>
</feature>
<comment type="similarity">
    <text evidence="2">Belongs to the major facilitator superfamily. Sugar transporter (TC 2.A.1.1) family.</text>
</comment>
<protein>
    <recommendedName>
        <fullName evidence="7">Major facilitator superfamily (MFS) profile domain-containing protein</fullName>
    </recommendedName>
</protein>
<feature type="transmembrane region" description="Helical" evidence="6">
    <location>
        <begin position="334"/>
        <end position="355"/>
    </location>
</feature>
<feature type="transmembrane region" description="Helical" evidence="6">
    <location>
        <begin position="251"/>
        <end position="272"/>
    </location>
</feature>
<dbReference type="InterPro" id="IPR050360">
    <property type="entry name" value="MFS_Sugar_Transporters"/>
</dbReference>
<reference evidence="8" key="1">
    <citation type="submission" date="2022-11" db="EMBL/GenBank/DDBJ databases">
        <authorList>
            <person name="Petersen C."/>
        </authorList>
    </citation>
    <scope>NUCLEOTIDE SEQUENCE</scope>
    <source>
        <strain evidence="8">IBT 30761</strain>
    </source>
</reference>
<dbReference type="PROSITE" id="PS00217">
    <property type="entry name" value="SUGAR_TRANSPORT_2"/>
    <property type="match status" value="1"/>
</dbReference>
<accession>A0A9W9EI07</accession>
<dbReference type="FunFam" id="1.20.1250.20:FF:000078">
    <property type="entry name" value="MFS maltose transporter, putative"/>
    <property type="match status" value="1"/>
</dbReference>
<dbReference type="Pfam" id="PF00083">
    <property type="entry name" value="Sugar_tr"/>
    <property type="match status" value="1"/>
</dbReference>
<keyword evidence="9" id="KW-1185">Reference proteome</keyword>
<keyword evidence="4 6" id="KW-1133">Transmembrane helix</keyword>
<dbReference type="RefSeq" id="XP_056468613.1">
    <property type="nucleotide sequence ID" value="XM_056623625.1"/>
</dbReference>
<comment type="caution">
    <text evidence="8">The sequence shown here is derived from an EMBL/GenBank/DDBJ whole genome shotgun (WGS) entry which is preliminary data.</text>
</comment>
<evidence type="ECO:0000256" key="2">
    <source>
        <dbReference type="ARBA" id="ARBA00010992"/>
    </source>
</evidence>
<dbReference type="GO" id="GO:0005351">
    <property type="term" value="F:carbohydrate:proton symporter activity"/>
    <property type="evidence" value="ECO:0007669"/>
    <property type="project" value="TreeGrafter"/>
</dbReference>
<keyword evidence="5 6" id="KW-0472">Membrane</keyword>
<sequence>MLFRIYSHKGHIPLNLCDTCISISKSAVSKVPPDKTIQMQVVDSESEAIRPQSTTSAWQSAKQNPRVILFGLGACVSATLWGFDIAESPLASTAVAAVVVAIPEFKVVFGYEYEGELLISATWNSLWTAMAFLGMSIGSIVCGWLSDKAGRRPGFLVGCLSSIFGIGLQYAASRPAMLLAGKLINGFALGFFLTLTSTYNSEISPLPLRPVLTAAINFFMNAGQMAAMAVGLTRINILDSSSYKVTFASQWSFPCAILLFILILPESPHFLVRKSKYDAARASIQRLYGKSARTATILEEIKIAVKRKRQIAHFQRGEGYIACLKGSNFRRTRIACGMFLVQQVAGIAFYTQSLYFLGICGLDVELTFKLATASFGIALIGNILSSFLMSYIGIITYRTSHRTPPPPLTGTILNSTLLLSTGVAGCFHTHISLLFLAYTMNFAIGVHAPTIGAVCWSVCSEISSLELRSHTQGLAMVVNAVVSWSLSFGTPYLINTDEANLGGKAAFIWFGLCVLSFIWIWPEVPETKGRTAEDLDRLFEAKVPAWRF</sequence>
<dbReference type="PANTHER" id="PTHR48022">
    <property type="entry name" value="PLASTIDIC GLUCOSE TRANSPORTER 4"/>
    <property type="match status" value="1"/>
</dbReference>
<dbReference type="Gene3D" id="1.20.1250.20">
    <property type="entry name" value="MFS general substrate transporter like domains"/>
    <property type="match status" value="1"/>
</dbReference>
<evidence type="ECO:0000256" key="6">
    <source>
        <dbReference type="SAM" id="Phobius"/>
    </source>
</evidence>
<dbReference type="EMBL" id="JAPQKI010000011">
    <property type="protein sequence ID" value="KAJ5082091.1"/>
    <property type="molecule type" value="Genomic_DNA"/>
</dbReference>
<feature type="transmembrane region" description="Helical" evidence="6">
    <location>
        <begin position="444"/>
        <end position="462"/>
    </location>
</feature>
<dbReference type="InterPro" id="IPR005828">
    <property type="entry name" value="MFS_sugar_transport-like"/>
</dbReference>